<gene>
    <name evidence="1" type="ORF">DDT56_18255</name>
</gene>
<proteinExistence type="predicted"/>
<accession>A0A2U1TRZ4</accession>
<dbReference type="Proteomes" id="UP000296159">
    <property type="component" value="Unassembled WGS sequence"/>
</dbReference>
<evidence type="ECO:0000313" key="1">
    <source>
        <dbReference type="EMBL" id="PWC12184.1"/>
    </source>
</evidence>
<comment type="caution">
    <text evidence="1">The sequence shown here is derived from an EMBL/GenBank/DDBJ whole genome shotgun (WGS) entry which is preliminary data.</text>
</comment>
<dbReference type="EMBL" id="QDKH01000024">
    <property type="protein sequence ID" value="PWC12184.1"/>
    <property type="molecule type" value="Genomic_DNA"/>
</dbReference>
<name>A0A2U1TRZ4_9GAMM</name>
<keyword evidence="2" id="KW-1185">Reference proteome</keyword>
<dbReference type="AlphaFoldDB" id="A0A2U1TRZ4"/>
<organism evidence="1 2">
    <name type="scientific">Brenneria corticis</name>
    <dbReference type="NCBI Taxonomy" id="2173106"/>
    <lineage>
        <taxon>Bacteria</taxon>
        <taxon>Pseudomonadati</taxon>
        <taxon>Pseudomonadota</taxon>
        <taxon>Gammaproteobacteria</taxon>
        <taxon>Enterobacterales</taxon>
        <taxon>Pectobacteriaceae</taxon>
        <taxon>Brenneria</taxon>
    </lineage>
</organism>
<reference evidence="1 2" key="1">
    <citation type="submission" date="2018-04" db="EMBL/GenBank/DDBJ databases">
        <title>Brenneria corticis sp.nov.</title>
        <authorList>
            <person name="Li Y."/>
        </authorList>
    </citation>
    <scope>NUCLEOTIDE SEQUENCE [LARGE SCALE GENOMIC DNA]</scope>
    <source>
        <strain evidence="1 2">CFCC 11842</strain>
    </source>
</reference>
<protein>
    <submittedName>
        <fullName evidence="1">Uncharacterized protein</fullName>
    </submittedName>
</protein>
<evidence type="ECO:0000313" key="2">
    <source>
        <dbReference type="Proteomes" id="UP000296159"/>
    </source>
</evidence>
<sequence length="79" mass="9201">MTLKVAGMTNRVQKTTSVSRYTENVLSVTVHGKGECPMLLNNLTEYNSNRLLRFFTKTFLRRAMREMHVTFLLFNAHFS</sequence>